<proteinExistence type="predicted"/>
<evidence type="ECO:0000259" key="2">
    <source>
        <dbReference type="Pfam" id="PF13439"/>
    </source>
</evidence>
<dbReference type="AlphaFoldDB" id="A0A6J7IMY4"/>
<name>A0A6J7IMY4_9ZZZZ</name>
<reference evidence="3" key="1">
    <citation type="submission" date="2020-05" db="EMBL/GenBank/DDBJ databases">
        <authorList>
            <person name="Chiriac C."/>
            <person name="Salcher M."/>
            <person name="Ghai R."/>
            <person name="Kavagutti S V."/>
        </authorList>
    </citation>
    <scope>NUCLEOTIDE SEQUENCE</scope>
</reference>
<dbReference type="PANTHER" id="PTHR12526">
    <property type="entry name" value="GLYCOSYLTRANSFERASE"/>
    <property type="match status" value="1"/>
</dbReference>
<dbReference type="SUPFAM" id="SSF53756">
    <property type="entry name" value="UDP-Glycosyltransferase/glycogen phosphorylase"/>
    <property type="match status" value="1"/>
</dbReference>
<feature type="domain" description="Glycosyl transferase family 1" evidence="1">
    <location>
        <begin position="177"/>
        <end position="335"/>
    </location>
</feature>
<dbReference type="Pfam" id="PF00534">
    <property type="entry name" value="Glycos_transf_1"/>
    <property type="match status" value="1"/>
</dbReference>
<dbReference type="InterPro" id="IPR001296">
    <property type="entry name" value="Glyco_trans_1"/>
</dbReference>
<evidence type="ECO:0000313" key="3">
    <source>
        <dbReference type="EMBL" id="CAB4932131.1"/>
    </source>
</evidence>
<evidence type="ECO:0000259" key="1">
    <source>
        <dbReference type="Pfam" id="PF00534"/>
    </source>
</evidence>
<dbReference type="Gene3D" id="3.40.50.2000">
    <property type="entry name" value="Glycogen Phosphorylase B"/>
    <property type="match status" value="2"/>
</dbReference>
<gene>
    <name evidence="3" type="ORF">UFOPK3772_00323</name>
</gene>
<protein>
    <submittedName>
        <fullName evidence="3">Unannotated protein</fullName>
    </submittedName>
</protein>
<dbReference type="Pfam" id="PF13439">
    <property type="entry name" value="Glyco_transf_4"/>
    <property type="match status" value="1"/>
</dbReference>
<dbReference type="GO" id="GO:0016757">
    <property type="term" value="F:glycosyltransferase activity"/>
    <property type="evidence" value="ECO:0007669"/>
    <property type="project" value="InterPro"/>
</dbReference>
<sequence length="358" mass="38846">MRILIMANNVQELGGAQRVVHLLAQGLGSRGHDVVIIGVVPHEARHSYESGPTYRTVTLLDDPYPKDASERLAHEGVATVRLQRLLDDGPPGIVITAQLWAMEHLARCRLDGWPVIGQYHSSFEAARAGRDLTRAKAVYRDVDAFALLCDEDASSFRAEGFNNVVTMPNPLAYWPVEASDSNDPVVTYLGRFSAEKGPRFLLEAWRLLAPDHPQWRLDMVGSGPLEQELRGGLGAGLPRVTFRPSTTDPMGVLMGTGILALPSLTEGFPLALAEAMACGVACVASDCSSGVRALVDDGRTGLIARRGDAAHLAEQLARLMESPDLRKRLGLAARESVEGLQSATVIDRWEALFVDVLR</sequence>
<dbReference type="EMBL" id="CAFBNE010000006">
    <property type="protein sequence ID" value="CAB4932131.1"/>
    <property type="molecule type" value="Genomic_DNA"/>
</dbReference>
<accession>A0A6J7IMY4</accession>
<organism evidence="3">
    <name type="scientific">freshwater metagenome</name>
    <dbReference type="NCBI Taxonomy" id="449393"/>
    <lineage>
        <taxon>unclassified sequences</taxon>
        <taxon>metagenomes</taxon>
        <taxon>ecological metagenomes</taxon>
    </lineage>
</organism>
<feature type="domain" description="Glycosyltransferase subfamily 4-like N-terminal" evidence="2">
    <location>
        <begin position="14"/>
        <end position="169"/>
    </location>
</feature>
<dbReference type="InterPro" id="IPR028098">
    <property type="entry name" value="Glyco_trans_4-like_N"/>
</dbReference>